<feature type="transmembrane region" description="Helical" evidence="2">
    <location>
        <begin position="39"/>
        <end position="59"/>
    </location>
</feature>
<accession>A0AAQ3SSR7</accession>
<dbReference type="Proteomes" id="UP001341281">
    <property type="component" value="Chromosome 02"/>
</dbReference>
<evidence type="ECO:0000256" key="2">
    <source>
        <dbReference type="SAM" id="Phobius"/>
    </source>
</evidence>
<keyword evidence="2" id="KW-0812">Transmembrane</keyword>
<evidence type="ECO:0000313" key="5">
    <source>
        <dbReference type="Proteomes" id="UP001341281"/>
    </source>
</evidence>
<feature type="compositionally biased region" description="Basic and acidic residues" evidence="1">
    <location>
        <begin position="125"/>
        <end position="136"/>
    </location>
</feature>
<keyword evidence="5" id="KW-1185">Reference proteome</keyword>
<evidence type="ECO:0000256" key="3">
    <source>
        <dbReference type="SAM" id="SignalP"/>
    </source>
</evidence>
<protein>
    <submittedName>
        <fullName evidence="4">Uncharacterized protein</fullName>
    </submittedName>
</protein>
<reference evidence="4 5" key="1">
    <citation type="submission" date="2024-02" db="EMBL/GenBank/DDBJ databases">
        <title>High-quality chromosome-scale genome assembly of Pensacola bahiagrass (Paspalum notatum Flugge var. saurae).</title>
        <authorList>
            <person name="Vega J.M."/>
            <person name="Podio M."/>
            <person name="Orjuela J."/>
            <person name="Siena L.A."/>
            <person name="Pessino S.C."/>
            <person name="Combes M.C."/>
            <person name="Mariac C."/>
            <person name="Albertini E."/>
            <person name="Pupilli F."/>
            <person name="Ortiz J.P.A."/>
            <person name="Leblanc O."/>
        </authorList>
    </citation>
    <scope>NUCLEOTIDE SEQUENCE [LARGE SCALE GENOMIC DNA]</scope>
    <source>
        <strain evidence="4">R1</strain>
        <tissue evidence="4">Leaf</tissue>
    </source>
</reference>
<dbReference type="PANTHER" id="PTHR33098">
    <property type="entry name" value="COTTON FIBER (DUF761)"/>
    <property type="match status" value="1"/>
</dbReference>
<evidence type="ECO:0000313" key="4">
    <source>
        <dbReference type="EMBL" id="WVZ59394.1"/>
    </source>
</evidence>
<gene>
    <name evidence="4" type="ORF">U9M48_009540</name>
</gene>
<sequence length="340" mass="36750">MTSLLKAVAAAIVAAVALLAATAEAAAGSFIPAIATRDFLTSTVFFWVTANAIVVWLLLSSSRRGRTTDGGDGDNTSSPSAGHDGEAARDAVVDSVYMSSSEYEAFSDAGGRRADAPVSKRLVAREARAARRSDRPRLRKKLAAGQDAPTPIRAVAAEAAREPDHEVRARSELVGTPVAAAAEFSPGGDGVVDDEEDVSMDTLWQSIVQRRAARPVVVQKSESWGNDELPRLQRVAETAAATPRREMRKSVSAVTKRAAAPEPRHPPPSVPSAIKQMGWRTRDVLVSISPDELLRRAESFIRRQREHLSLQRQESEQRQLLLRRRFYLPAPAAGPGPIRV</sequence>
<evidence type="ECO:0000256" key="1">
    <source>
        <dbReference type="SAM" id="MobiDB-lite"/>
    </source>
</evidence>
<name>A0AAQ3SSR7_PASNO</name>
<proteinExistence type="predicted"/>
<dbReference type="AlphaFoldDB" id="A0AAQ3SSR7"/>
<feature type="region of interest" description="Disordered" evidence="1">
    <location>
        <begin position="65"/>
        <end position="87"/>
    </location>
</feature>
<feature type="region of interest" description="Disordered" evidence="1">
    <location>
        <begin position="125"/>
        <end position="149"/>
    </location>
</feature>
<feature type="region of interest" description="Disordered" evidence="1">
    <location>
        <begin position="238"/>
        <end position="274"/>
    </location>
</feature>
<keyword evidence="2" id="KW-0472">Membrane</keyword>
<dbReference type="EMBL" id="CP144746">
    <property type="protein sequence ID" value="WVZ59394.1"/>
    <property type="molecule type" value="Genomic_DNA"/>
</dbReference>
<keyword evidence="2" id="KW-1133">Transmembrane helix</keyword>
<dbReference type="PANTHER" id="PTHR33098:SF44">
    <property type="entry name" value="DUF4408 DOMAIN-CONTAINING PROTEIN"/>
    <property type="match status" value="1"/>
</dbReference>
<feature type="chain" id="PRO_5042972793" evidence="3">
    <location>
        <begin position="26"/>
        <end position="340"/>
    </location>
</feature>
<feature type="signal peptide" evidence="3">
    <location>
        <begin position="1"/>
        <end position="25"/>
    </location>
</feature>
<keyword evidence="3" id="KW-0732">Signal</keyword>
<organism evidence="4 5">
    <name type="scientific">Paspalum notatum var. saurae</name>
    <dbReference type="NCBI Taxonomy" id="547442"/>
    <lineage>
        <taxon>Eukaryota</taxon>
        <taxon>Viridiplantae</taxon>
        <taxon>Streptophyta</taxon>
        <taxon>Embryophyta</taxon>
        <taxon>Tracheophyta</taxon>
        <taxon>Spermatophyta</taxon>
        <taxon>Magnoliopsida</taxon>
        <taxon>Liliopsida</taxon>
        <taxon>Poales</taxon>
        <taxon>Poaceae</taxon>
        <taxon>PACMAD clade</taxon>
        <taxon>Panicoideae</taxon>
        <taxon>Andropogonodae</taxon>
        <taxon>Paspaleae</taxon>
        <taxon>Paspalinae</taxon>
        <taxon>Paspalum</taxon>
    </lineage>
</organism>